<feature type="compositionally biased region" description="Low complexity" evidence="1">
    <location>
        <begin position="30"/>
        <end position="59"/>
    </location>
</feature>
<dbReference type="PROSITE" id="PS51257">
    <property type="entry name" value="PROKAR_LIPOPROTEIN"/>
    <property type="match status" value="1"/>
</dbReference>
<dbReference type="RefSeq" id="WP_065246650.1">
    <property type="nucleotide sequence ID" value="NZ_LZDL01000027.1"/>
</dbReference>
<keyword evidence="2" id="KW-0732">Signal</keyword>
<evidence type="ECO:0000256" key="1">
    <source>
        <dbReference type="SAM" id="MobiDB-lite"/>
    </source>
</evidence>
<gene>
    <name evidence="3" type="ORF">A9Z62_03645</name>
</gene>
<name>A0A1B8PED4_HAEHA</name>
<comment type="caution">
    <text evidence="3">The sequence shown here is derived from an EMBL/GenBank/DDBJ whole genome shotgun (WGS) entry which is preliminary data.</text>
</comment>
<protein>
    <recommendedName>
        <fullName evidence="5">Transferrin-binding protein B C-lobe/N-lobe beta barrel domain-containing protein</fullName>
    </recommendedName>
</protein>
<proteinExistence type="predicted"/>
<dbReference type="Proteomes" id="UP000092611">
    <property type="component" value="Unassembled WGS sequence"/>
</dbReference>
<feature type="chain" id="PRO_5008611597" description="Transferrin-binding protein B C-lobe/N-lobe beta barrel domain-containing protein" evidence="2">
    <location>
        <begin position="23"/>
        <end position="232"/>
    </location>
</feature>
<feature type="region of interest" description="Disordered" evidence="1">
    <location>
        <begin position="26"/>
        <end position="69"/>
    </location>
</feature>
<evidence type="ECO:0000313" key="4">
    <source>
        <dbReference type="Proteomes" id="UP000092611"/>
    </source>
</evidence>
<reference evidence="3 4" key="1">
    <citation type="submission" date="2016-06" db="EMBL/GenBank/DDBJ databases">
        <title>Draft genome of Haemophilus haemolyticus CCUG 24149.</title>
        <authorList>
            <person name="Engstrom-Jakobsson H."/>
            <person name="Salva-Serra F."/>
            <person name="Thorell K."/>
            <person name="Gonzales-Siles L."/>
            <person name="Karlsson R."/>
            <person name="Boulund F."/>
            <person name="Engstrand L."/>
            <person name="Kristiansson E."/>
            <person name="Moore E."/>
        </authorList>
    </citation>
    <scope>NUCLEOTIDE SEQUENCE [LARGE SCALE GENOMIC DNA]</scope>
    <source>
        <strain evidence="3 4">CCUG 24149</strain>
    </source>
</reference>
<sequence length="232" mass="24996">MKPTLKTTALAMCIALSLTACKSTSNFADARPTPVQPAATQPAEAKPDATQPAATQPAEAKPDATQPAASSYDDLKKLFYRAVVDGKSSDLVDATYKGKVFAKVKLSNTDEERYAQTTTDEDGDVTLNVQKNSSDKFKMSGTINSKTVGSINLGEKEIIENKVKDGHVDFGDDADGKYSATISKNGDIVGRVEYNSRRAAEEGFYPSFEGKDGATKYLFGYEAFFDATKQPK</sequence>
<evidence type="ECO:0008006" key="5">
    <source>
        <dbReference type="Google" id="ProtNLM"/>
    </source>
</evidence>
<evidence type="ECO:0000256" key="2">
    <source>
        <dbReference type="SAM" id="SignalP"/>
    </source>
</evidence>
<organism evidence="3 4">
    <name type="scientific">Haemophilus haemolyticus</name>
    <dbReference type="NCBI Taxonomy" id="726"/>
    <lineage>
        <taxon>Bacteria</taxon>
        <taxon>Pseudomonadati</taxon>
        <taxon>Pseudomonadota</taxon>
        <taxon>Gammaproteobacteria</taxon>
        <taxon>Pasteurellales</taxon>
        <taxon>Pasteurellaceae</taxon>
        <taxon>Haemophilus</taxon>
    </lineage>
</organism>
<feature type="signal peptide" evidence="2">
    <location>
        <begin position="1"/>
        <end position="22"/>
    </location>
</feature>
<accession>A0A1B8PED4</accession>
<evidence type="ECO:0000313" key="3">
    <source>
        <dbReference type="EMBL" id="OBX46335.1"/>
    </source>
</evidence>
<dbReference type="AlphaFoldDB" id="A0A1B8PED4"/>
<dbReference type="EMBL" id="LZDL01000027">
    <property type="protein sequence ID" value="OBX46335.1"/>
    <property type="molecule type" value="Genomic_DNA"/>
</dbReference>